<feature type="chain" id="PRO_5005205259" evidence="1">
    <location>
        <begin position="23"/>
        <end position="92"/>
    </location>
</feature>
<dbReference type="AlphaFoldDB" id="A0A0H4A836"/>
<dbReference type="InterPro" id="IPR036438">
    <property type="entry name" value="Insulin-like_sf"/>
</dbReference>
<dbReference type="Gene3D" id="1.10.100.10">
    <property type="entry name" value="Insulin-like"/>
    <property type="match status" value="1"/>
</dbReference>
<sequence length="92" mass="10289">MMASLYLLIGLSFLAANLNVKGDDSMVNECGKELMREMNAYCDAQHPQARAAEKRSPSLDKRNDETHEVFLALMDRCCESGCAKDELLPYCP</sequence>
<protein>
    <submittedName>
        <fullName evidence="2">Relaxin-like protein isoform 1 RLP1</fullName>
    </submittedName>
</protein>
<evidence type="ECO:0000256" key="1">
    <source>
        <dbReference type="SAM" id="SignalP"/>
    </source>
</evidence>
<organism evidence="2">
    <name type="scientific">Desmognathus ocoee</name>
    <name type="common">Ocoee salamander</name>
    <dbReference type="NCBI Taxonomy" id="179530"/>
    <lineage>
        <taxon>Eukaryota</taxon>
        <taxon>Metazoa</taxon>
        <taxon>Chordata</taxon>
        <taxon>Craniata</taxon>
        <taxon>Vertebrata</taxon>
        <taxon>Euteleostomi</taxon>
        <taxon>Amphibia</taxon>
        <taxon>Batrachia</taxon>
        <taxon>Caudata</taxon>
        <taxon>Salamandroidea</taxon>
        <taxon>Plethodontidae</taxon>
        <taxon>Plethodontinae</taxon>
        <taxon>Desmognathus</taxon>
    </lineage>
</organism>
<name>A0A0H4A836_9SALA</name>
<evidence type="ECO:0000313" key="2">
    <source>
        <dbReference type="EMBL" id="AKN46148.1"/>
    </source>
</evidence>
<feature type="signal peptide" evidence="1">
    <location>
        <begin position="1"/>
        <end position="22"/>
    </location>
</feature>
<dbReference type="EMBL" id="KP410994">
    <property type="protein sequence ID" value="AKN46148.1"/>
    <property type="molecule type" value="mRNA"/>
</dbReference>
<keyword evidence="1" id="KW-0732">Signal</keyword>
<reference evidence="2" key="1">
    <citation type="submission" date="2015-01" db="EMBL/GenBank/DDBJ databases">
        <title>Co-option and evolution of non-olfactory courtship pheromones in a terrestrial salamander.</title>
        <authorList>
            <person name="Doty K.A."/>
            <person name="Wilburn D.B."/>
            <person name="Bowen K.E."/>
            <person name="Feldhoff P.W."/>
            <person name="Feldhoff R.C."/>
        </authorList>
    </citation>
    <scope>NUCLEOTIDE SEQUENCE</scope>
</reference>
<proteinExistence type="evidence at transcript level"/>
<dbReference type="SUPFAM" id="SSF56994">
    <property type="entry name" value="Insulin-like"/>
    <property type="match status" value="1"/>
</dbReference>
<accession>A0A0H4A836</accession>